<feature type="domain" description="ABC transporter" evidence="9">
    <location>
        <begin position="5"/>
        <end position="250"/>
    </location>
</feature>
<dbReference type="AlphaFoldDB" id="A0AAW6Q822"/>
<dbReference type="InterPro" id="IPR003593">
    <property type="entry name" value="AAA+_ATPase"/>
</dbReference>
<dbReference type="GO" id="GO:0016887">
    <property type="term" value="F:ATP hydrolysis activity"/>
    <property type="evidence" value="ECO:0007669"/>
    <property type="project" value="InterPro"/>
</dbReference>
<comment type="subcellular location">
    <subcellularLocation>
        <location evidence="1">Cell inner membrane</location>
        <topology evidence="1">Peripheral membrane protein</topology>
    </subcellularLocation>
</comment>
<comment type="similarity">
    <text evidence="2">Belongs to the ABC transporter superfamily.</text>
</comment>
<keyword evidence="5" id="KW-0997">Cell inner membrane</keyword>
<dbReference type="PANTHER" id="PTHR43776">
    <property type="entry name" value="TRANSPORT ATP-BINDING PROTEIN"/>
    <property type="match status" value="1"/>
</dbReference>
<sequence length="270" mass="30464">MSALLQVNALCKLFKERTSFFEKREFYAVKDISFTLEQQKTLAIIGNNGSGKSTLAKMIVGITEPTSGQLFFDGKPLTFGDYQYRAKYIRMVFQDPNFSFNPHLNVGQILDVPLRLTTDLDEQARNSRIFDTLRLVGLYPDHANIGINTMSVSQKQRVALAQALILNPKVIIADDALAVLDASVKTQLVNLMLDIQEKRGISYIYVGQHLGIIKHIADEVLVMDEGQMVEYDNTQALFCSPQHDTTRRLVEGFFGRVLDKNSWQPADWIG</sequence>
<evidence type="ECO:0000259" key="9">
    <source>
        <dbReference type="PROSITE" id="PS50893"/>
    </source>
</evidence>
<keyword evidence="3" id="KW-0813">Transport</keyword>
<dbReference type="EMBL" id="JARQTW010000007">
    <property type="protein sequence ID" value="MDG2949628.1"/>
    <property type="molecule type" value="Genomic_DNA"/>
</dbReference>
<evidence type="ECO:0000256" key="1">
    <source>
        <dbReference type="ARBA" id="ARBA00004417"/>
    </source>
</evidence>
<evidence type="ECO:0000313" key="10">
    <source>
        <dbReference type="EMBL" id="MDG2949628.1"/>
    </source>
</evidence>
<evidence type="ECO:0000256" key="6">
    <source>
        <dbReference type="ARBA" id="ARBA00022741"/>
    </source>
</evidence>
<evidence type="ECO:0000256" key="2">
    <source>
        <dbReference type="ARBA" id="ARBA00005417"/>
    </source>
</evidence>
<dbReference type="RefSeq" id="WP_317476829.1">
    <property type="nucleotide sequence ID" value="NZ_JARQTW010000007.1"/>
</dbReference>
<dbReference type="InterPro" id="IPR027417">
    <property type="entry name" value="P-loop_NTPase"/>
</dbReference>
<keyword evidence="4" id="KW-1003">Cell membrane</keyword>
<dbReference type="SMART" id="SM00382">
    <property type="entry name" value="AAA"/>
    <property type="match status" value="1"/>
</dbReference>
<evidence type="ECO:0000256" key="5">
    <source>
        <dbReference type="ARBA" id="ARBA00022519"/>
    </source>
</evidence>
<dbReference type="InterPro" id="IPR003439">
    <property type="entry name" value="ABC_transporter-like_ATP-bd"/>
</dbReference>
<evidence type="ECO:0000313" key="11">
    <source>
        <dbReference type="Proteomes" id="UP001214976"/>
    </source>
</evidence>
<dbReference type="GO" id="GO:0055085">
    <property type="term" value="P:transmembrane transport"/>
    <property type="evidence" value="ECO:0007669"/>
    <property type="project" value="UniProtKB-ARBA"/>
</dbReference>
<organism evidence="10 11">
    <name type="scientific">Exercitatus varius</name>
    <dbReference type="NCBI Taxonomy" id="67857"/>
    <lineage>
        <taxon>Bacteria</taxon>
        <taxon>Pseudomonadati</taxon>
        <taxon>Pseudomonadota</taxon>
        <taxon>Gammaproteobacteria</taxon>
        <taxon>Pasteurellales</taxon>
        <taxon>Pasteurellaceae</taxon>
        <taxon>Exercitatus</taxon>
    </lineage>
</organism>
<dbReference type="SUPFAM" id="SSF52540">
    <property type="entry name" value="P-loop containing nucleoside triphosphate hydrolases"/>
    <property type="match status" value="1"/>
</dbReference>
<evidence type="ECO:0000256" key="7">
    <source>
        <dbReference type="ARBA" id="ARBA00022840"/>
    </source>
</evidence>
<comment type="caution">
    <text evidence="10">The sequence shown here is derived from an EMBL/GenBank/DDBJ whole genome shotgun (WGS) entry which is preliminary data.</text>
</comment>
<protein>
    <submittedName>
        <fullName evidence="10">ATP-binding cassette domain-containing protein</fullName>
    </submittedName>
</protein>
<evidence type="ECO:0000256" key="8">
    <source>
        <dbReference type="ARBA" id="ARBA00023136"/>
    </source>
</evidence>
<evidence type="ECO:0000256" key="4">
    <source>
        <dbReference type="ARBA" id="ARBA00022475"/>
    </source>
</evidence>
<dbReference type="Gene3D" id="3.40.50.300">
    <property type="entry name" value="P-loop containing nucleotide triphosphate hydrolases"/>
    <property type="match status" value="1"/>
</dbReference>
<dbReference type="CDD" id="cd03257">
    <property type="entry name" value="ABC_NikE_OppD_transporters"/>
    <property type="match status" value="1"/>
</dbReference>
<dbReference type="GO" id="GO:0005524">
    <property type="term" value="F:ATP binding"/>
    <property type="evidence" value="ECO:0007669"/>
    <property type="project" value="UniProtKB-KW"/>
</dbReference>
<evidence type="ECO:0000256" key="3">
    <source>
        <dbReference type="ARBA" id="ARBA00022448"/>
    </source>
</evidence>
<reference evidence="10" key="1">
    <citation type="submission" date="2023-03" db="EMBL/GenBank/DDBJ databases">
        <title>Classification of Bisgaard taxon 6 and taxon 10 as Exercitatus varius gen. nov., spec. nov.</title>
        <authorList>
            <person name="Christensen H."/>
        </authorList>
    </citation>
    <scope>NUCLEOTIDE SEQUENCE</scope>
    <source>
        <strain evidence="10">86116</strain>
    </source>
</reference>
<keyword evidence="8" id="KW-0472">Membrane</keyword>
<dbReference type="Pfam" id="PF00005">
    <property type="entry name" value="ABC_tran"/>
    <property type="match status" value="1"/>
</dbReference>
<dbReference type="GO" id="GO:0005886">
    <property type="term" value="C:plasma membrane"/>
    <property type="evidence" value="ECO:0007669"/>
    <property type="project" value="UniProtKB-SubCell"/>
</dbReference>
<dbReference type="InterPro" id="IPR050319">
    <property type="entry name" value="ABC_transp_ATP-bind"/>
</dbReference>
<dbReference type="PANTHER" id="PTHR43776:SF4">
    <property type="entry name" value="PUTRESCINE EXPORT SYSTEM ATP-BINDING PROTEIN SAPF"/>
    <property type="match status" value="1"/>
</dbReference>
<proteinExistence type="inferred from homology"/>
<accession>A0AAW6Q822</accession>
<name>A0AAW6Q822_9PAST</name>
<dbReference type="PROSITE" id="PS50893">
    <property type="entry name" value="ABC_TRANSPORTER_2"/>
    <property type="match status" value="1"/>
</dbReference>
<keyword evidence="7 10" id="KW-0067">ATP-binding</keyword>
<dbReference type="Proteomes" id="UP001214976">
    <property type="component" value="Unassembled WGS sequence"/>
</dbReference>
<keyword evidence="6" id="KW-0547">Nucleotide-binding</keyword>
<gene>
    <name evidence="10" type="ORF">P7M15_03670</name>
</gene>